<gene>
    <name evidence="1" type="ORF">PHYBLDRAFT_63246</name>
</gene>
<dbReference type="VEuPathDB" id="FungiDB:PHYBLDRAFT_63246"/>
<dbReference type="Proteomes" id="UP000077315">
    <property type="component" value="Unassembled WGS sequence"/>
</dbReference>
<sequence>MSLYNSVYLGHGRKTVYTAVCGFDKDIHLIIRCSTKEYYHYTWSAKFLADQQKLKKENGIDKSAEANRYYDYVKYMLEHIDSLFDFYNVSSGKKWLTLYQNQYSRDGMFGKDSVKLKGNLCGVTGILWKTLNNRERDGRLIAVTIDKYNYSNNRSSCHLKKLKPLEHICGHSILEFISCRISWQRDINASKNMMTISLRLGEELVDRPLSKDLKKNSNNNSETSTTPPHYCIMNSLSLSRDLDNYRFLTCLNLK</sequence>
<organism evidence="1 2">
    <name type="scientific">Phycomyces blakesleeanus (strain ATCC 8743b / DSM 1359 / FGSC 10004 / NBRC 33097 / NRRL 1555)</name>
    <dbReference type="NCBI Taxonomy" id="763407"/>
    <lineage>
        <taxon>Eukaryota</taxon>
        <taxon>Fungi</taxon>
        <taxon>Fungi incertae sedis</taxon>
        <taxon>Mucoromycota</taxon>
        <taxon>Mucoromycotina</taxon>
        <taxon>Mucoromycetes</taxon>
        <taxon>Mucorales</taxon>
        <taxon>Phycomycetaceae</taxon>
        <taxon>Phycomyces</taxon>
    </lineage>
</organism>
<dbReference type="AlphaFoldDB" id="A0A167NRW1"/>
<dbReference type="InParanoid" id="A0A167NRW1"/>
<keyword evidence="2" id="KW-1185">Reference proteome</keyword>
<dbReference type="EMBL" id="KV440975">
    <property type="protein sequence ID" value="OAD76544.1"/>
    <property type="molecule type" value="Genomic_DNA"/>
</dbReference>
<protein>
    <submittedName>
        <fullName evidence="1">Uncharacterized protein</fullName>
    </submittedName>
</protein>
<dbReference type="GeneID" id="29001996"/>
<dbReference type="RefSeq" id="XP_018294584.1">
    <property type="nucleotide sequence ID" value="XM_018441090.1"/>
</dbReference>
<reference evidence="2" key="1">
    <citation type="submission" date="2015-06" db="EMBL/GenBank/DDBJ databases">
        <title>Expansion of signal transduction pathways in fungi by whole-genome duplication.</title>
        <authorList>
            <consortium name="DOE Joint Genome Institute"/>
            <person name="Corrochano L.M."/>
            <person name="Kuo A."/>
            <person name="Marcet-Houben M."/>
            <person name="Polaino S."/>
            <person name="Salamov A."/>
            <person name="Villalobos J.M."/>
            <person name="Alvarez M.I."/>
            <person name="Avalos J."/>
            <person name="Benito E.P."/>
            <person name="Benoit I."/>
            <person name="Burger G."/>
            <person name="Camino L.P."/>
            <person name="Canovas D."/>
            <person name="Cerda-Olmedo E."/>
            <person name="Cheng J.-F."/>
            <person name="Dominguez A."/>
            <person name="Elias M."/>
            <person name="Eslava A.P."/>
            <person name="Glaser F."/>
            <person name="Grimwood J."/>
            <person name="Gutierrez G."/>
            <person name="Heitman J."/>
            <person name="Henrissat B."/>
            <person name="Iturriaga E.A."/>
            <person name="Lang B.F."/>
            <person name="Lavin J.L."/>
            <person name="Lee S."/>
            <person name="Li W."/>
            <person name="Lindquist E."/>
            <person name="Lopez-Garcia S."/>
            <person name="Luque E.M."/>
            <person name="Marcos A.T."/>
            <person name="Martin J."/>
            <person name="McCluskey K."/>
            <person name="Medina H.R."/>
            <person name="Miralles-Duran A."/>
            <person name="Miyazaki A."/>
            <person name="Munoz-Torres E."/>
            <person name="Oguiza J.A."/>
            <person name="Ohm R."/>
            <person name="Olmedo M."/>
            <person name="Orejas M."/>
            <person name="Ortiz-Castellanos L."/>
            <person name="Pisabarro A.G."/>
            <person name="Rodriguez-Romero J."/>
            <person name="Ruiz-Herrera J."/>
            <person name="Ruiz-Vazquez R."/>
            <person name="Sanz C."/>
            <person name="Schackwitz W."/>
            <person name="Schmutz J."/>
            <person name="Shahriari M."/>
            <person name="Shelest E."/>
            <person name="Silva-Franco F."/>
            <person name="Soanes D."/>
            <person name="Syed K."/>
            <person name="Tagua V.G."/>
            <person name="Talbot N.J."/>
            <person name="Thon M."/>
            <person name="De vries R.P."/>
            <person name="Wiebenga A."/>
            <person name="Yadav J.S."/>
            <person name="Braun E.L."/>
            <person name="Baker S."/>
            <person name="Garre V."/>
            <person name="Horwitz B."/>
            <person name="Torres-Martinez S."/>
            <person name="Idnurm A."/>
            <person name="Herrera-Estrella A."/>
            <person name="Gabaldon T."/>
            <person name="Grigoriev I.V."/>
        </authorList>
    </citation>
    <scope>NUCLEOTIDE SEQUENCE [LARGE SCALE GENOMIC DNA]</scope>
    <source>
        <strain evidence="2">NRRL 1555(-)</strain>
    </source>
</reference>
<dbReference type="STRING" id="763407.A0A167NRW1"/>
<name>A0A167NRW1_PHYB8</name>
<evidence type="ECO:0000313" key="2">
    <source>
        <dbReference type="Proteomes" id="UP000077315"/>
    </source>
</evidence>
<proteinExistence type="predicted"/>
<evidence type="ECO:0000313" key="1">
    <source>
        <dbReference type="EMBL" id="OAD76544.1"/>
    </source>
</evidence>
<dbReference type="OrthoDB" id="2289518at2759"/>
<accession>A0A167NRW1</accession>